<dbReference type="OrthoDB" id="3400214at2"/>
<gene>
    <name evidence="2" type="ORF">ETD96_10385</name>
</gene>
<dbReference type="RefSeq" id="WP_138636107.1">
    <property type="nucleotide sequence ID" value="NZ_JASWDG010000297.1"/>
</dbReference>
<comment type="caution">
    <text evidence="2">The sequence shown here is derived from an EMBL/GenBank/DDBJ whole genome shotgun (WGS) entry which is preliminary data.</text>
</comment>
<name>A0A5S4H703_9ACTN</name>
<evidence type="ECO:0000256" key="1">
    <source>
        <dbReference type="SAM" id="MobiDB-lite"/>
    </source>
</evidence>
<feature type="region of interest" description="Disordered" evidence="1">
    <location>
        <begin position="63"/>
        <end position="103"/>
    </location>
</feature>
<keyword evidence="3" id="KW-1185">Reference proteome</keyword>
<feature type="compositionally biased region" description="Low complexity" evidence="1">
    <location>
        <begin position="78"/>
        <end position="91"/>
    </location>
</feature>
<dbReference type="InterPro" id="IPR046229">
    <property type="entry name" value="TnpC-like"/>
</dbReference>
<organism evidence="2 3">
    <name type="scientific">Actinomadura geliboluensis</name>
    <dbReference type="NCBI Taxonomy" id="882440"/>
    <lineage>
        <taxon>Bacteria</taxon>
        <taxon>Bacillati</taxon>
        <taxon>Actinomycetota</taxon>
        <taxon>Actinomycetes</taxon>
        <taxon>Streptosporangiales</taxon>
        <taxon>Thermomonosporaceae</taxon>
        <taxon>Actinomadura</taxon>
    </lineage>
</organism>
<evidence type="ECO:0000313" key="3">
    <source>
        <dbReference type="Proteomes" id="UP000305238"/>
    </source>
</evidence>
<dbReference type="EMBL" id="VCKZ01000052">
    <property type="protein sequence ID" value="TMR40534.1"/>
    <property type="molecule type" value="Genomic_DNA"/>
</dbReference>
<reference evidence="2 3" key="1">
    <citation type="submission" date="2019-05" db="EMBL/GenBank/DDBJ databases">
        <title>Draft genome sequence of Actinomadura geliboluensis A8036.</title>
        <authorList>
            <person name="Saricaoglu S."/>
            <person name="Isik K."/>
        </authorList>
    </citation>
    <scope>NUCLEOTIDE SEQUENCE [LARGE SCALE GENOMIC DNA]</scope>
    <source>
        <strain evidence="2 3">A8036</strain>
    </source>
</reference>
<evidence type="ECO:0000313" key="2">
    <source>
        <dbReference type="EMBL" id="TMR40534.1"/>
    </source>
</evidence>
<sequence length="137" mass="15233">MTKLPDHLQRAAQTRTQQAEQRANTALAKLVKTGTPISFAAVARTAEVSTDFLYNHQELRREIEKRRTTSRGAHRPTADGTAGDAASTSSAVRALSHKLSEERRIHHEAIKQLREALAAAQGENLELRRRLAQYEPA</sequence>
<dbReference type="Proteomes" id="UP000305238">
    <property type="component" value="Unassembled WGS sequence"/>
</dbReference>
<proteinExistence type="predicted"/>
<protein>
    <submittedName>
        <fullName evidence="2">Transposase</fullName>
    </submittedName>
</protein>
<accession>A0A5S4H703</accession>
<dbReference type="AlphaFoldDB" id="A0A5S4H703"/>
<dbReference type="Pfam" id="PF19776">
    <property type="entry name" value="DUF6262"/>
    <property type="match status" value="1"/>
</dbReference>